<evidence type="ECO:0000256" key="2">
    <source>
        <dbReference type="ARBA" id="ARBA00023125"/>
    </source>
</evidence>
<evidence type="ECO:0000313" key="5">
    <source>
        <dbReference type="EMBL" id="MYM71356.1"/>
    </source>
</evidence>
<dbReference type="InterPro" id="IPR020449">
    <property type="entry name" value="Tscrpt_reg_AraC-type_HTH"/>
</dbReference>
<reference evidence="5 6" key="1">
    <citation type="submission" date="2019-12" db="EMBL/GenBank/DDBJ databases">
        <title>Novel species isolated from a subtropical stream in China.</title>
        <authorList>
            <person name="Lu H."/>
        </authorList>
    </citation>
    <scope>NUCLEOTIDE SEQUENCE [LARGE SCALE GENOMIC DNA]</scope>
    <source>
        <strain evidence="5 6">FT134W</strain>
    </source>
</reference>
<keyword evidence="3" id="KW-0804">Transcription</keyword>
<dbReference type="InterPro" id="IPR009057">
    <property type="entry name" value="Homeodomain-like_sf"/>
</dbReference>
<keyword evidence="2" id="KW-0238">DNA-binding</keyword>
<evidence type="ECO:0000313" key="6">
    <source>
        <dbReference type="Proteomes" id="UP000469734"/>
    </source>
</evidence>
<dbReference type="InterPro" id="IPR018060">
    <property type="entry name" value="HTH_AraC"/>
</dbReference>
<feature type="domain" description="HTH araC/xylS-type" evidence="4">
    <location>
        <begin position="207"/>
        <end position="305"/>
    </location>
</feature>
<dbReference type="Gene3D" id="1.10.10.60">
    <property type="entry name" value="Homeodomain-like"/>
    <property type="match status" value="2"/>
</dbReference>
<gene>
    <name evidence="5" type="ORF">GTP56_03995</name>
</gene>
<organism evidence="5 6">
    <name type="scientific">Duganella margarita</name>
    <dbReference type="NCBI Taxonomy" id="2692170"/>
    <lineage>
        <taxon>Bacteria</taxon>
        <taxon>Pseudomonadati</taxon>
        <taxon>Pseudomonadota</taxon>
        <taxon>Betaproteobacteria</taxon>
        <taxon>Burkholderiales</taxon>
        <taxon>Oxalobacteraceae</taxon>
        <taxon>Telluria group</taxon>
        <taxon>Duganella</taxon>
    </lineage>
</organism>
<protein>
    <submittedName>
        <fullName evidence="5">Helix-turn-helix domain-containing protein</fullName>
    </submittedName>
</protein>
<dbReference type="Proteomes" id="UP000469734">
    <property type="component" value="Unassembled WGS sequence"/>
</dbReference>
<dbReference type="PROSITE" id="PS01124">
    <property type="entry name" value="HTH_ARAC_FAMILY_2"/>
    <property type="match status" value="1"/>
</dbReference>
<evidence type="ECO:0000256" key="3">
    <source>
        <dbReference type="ARBA" id="ARBA00023163"/>
    </source>
</evidence>
<sequence>MSPRPAIANALESKSMPEGALSRSVFKTMSETDAKLERFAWLGDELAVAIWRRDTLVAETSYDKPGHHTLSLYLEGGHRTERSELPGIYGAPQRLCTLPDWHESSWTVRGHMHFVHLYFLPEHFTRRAVVELDREPRELTLSDRTYFEHQRIAQLCATLAAMPWEGPDAQLRANEVAHETLSYLLLAQSVPQHQQRVRGGLAPVVRRRLAEFIEAHLSQNITLGMLAALASLSEYHLVRMFKVSFGMPPSAWIAARRIDHARALLKGSDQPLQQIADACGYADLSHFSHRFRAAIGAPPSRYRSIIQA</sequence>
<dbReference type="RefSeq" id="WP_161049084.1">
    <property type="nucleotide sequence ID" value="NZ_WWCR01000002.1"/>
</dbReference>
<dbReference type="PANTHER" id="PTHR46796">
    <property type="entry name" value="HTH-TYPE TRANSCRIPTIONAL ACTIVATOR RHAS-RELATED"/>
    <property type="match status" value="1"/>
</dbReference>
<keyword evidence="1" id="KW-0805">Transcription regulation</keyword>
<dbReference type="SUPFAM" id="SSF46689">
    <property type="entry name" value="Homeodomain-like"/>
    <property type="match status" value="2"/>
</dbReference>
<dbReference type="SMART" id="SM00342">
    <property type="entry name" value="HTH_ARAC"/>
    <property type="match status" value="1"/>
</dbReference>
<comment type="caution">
    <text evidence="5">The sequence shown here is derived from an EMBL/GenBank/DDBJ whole genome shotgun (WGS) entry which is preliminary data.</text>
</comment>
<evidence type="ECO:0000259" key="4">
    <source>
        <dbReference type="PROSITE" id="PS01124"/>
    </source>
</evidence>
<dbReference type="InterPro" id="IPR018062">
    <property type="entry name" value="HTH_AraC-typ_CS"/>
</dbReference>
<dbReference type="AlphaFoldDB" id="A0A7X4GY57"/>
<dbReference type="PROSITE" id="PS00041">
    <property type="entry name" value="HTH_ARAC_FAMILY_1"/>
    <property type="match status" value="1"/>
</dbReference>
<dbReference type="GO" id="GO:0043565">
    <property type="term" value="F:sequence-specific DNA binding"/>
    <property type="evidence" value="ECO:0007669"/>
    <property type="project" value="InterPro"/>
</dbReference>
<proteinExistence type="predicted"/>
<dbReference type="GO" id="GO:0003700">
    <property type="term" value="F:DNA-binding transcription factor activity"/>
    <property type="evidence" value="ECO:0007669"/>
    <property type="project" value="InterPro"/>
</dbReference>
<dbReference type="InterPro" id="IPR050204">
    <property type="entry name" value="AraC_XylS_family_regulators"/>
</dbReference>
<dbReference type="PANTHER" id="PTHR46796:SF6">
    <property type="entry name" value="ARAC SUBFAMILY"/>
    <property type="match status" value="1"/>
</dbReference>
<dbReference type="PRINTS" id="PR00032">
    <property type="entry name" value="HTHARAC"/>
</dbReference>
<name>A0A7X4GY57_9BURK</name>
<accession>A0A7X4GY57</accession>
<dbReference type="Pfam" id="PF12833">
    <property type="entry name" value="HTH_18"/>
    <property type="match status" value="1"/>
</dbReference>
<dbReference type="EMBL" id="WWCR01000002">
    <property type="protein sequence ID" value="MYM71356.1"/>
    <property type="molecule type" value="Genomic_DNA"/>
</dbReference>
<evidence type="ECO:0000256" key="1">
    <source>
        <dbReference type="ARBA" id="ARBA00023015"/>
    </source>
</evidence>